<sequence>MKFRAKGKLVVIALSLAGSIAAYAETTSDSATQASAAFVYSEPAARSAMHTALADSCSDPWYTFSLIQMGTCMAIGEWW</sequence>
<comment type="caution">
    <text evidence="2">The sequence shown here is derived from an EMBL/GenBank/DDBJ whole genome shotgun (WGS) entry which is preliminary data.</text>
</comment>
<protein>
    <submittedName>
        <fullName evidence="2">Uncharacterized protein</fullName>
    </submittedName>
</protein>
<dbReference type="AlphaFoldDB" id="A0A118KEX1"/>
<gene>
    <name evidence="2" type="ORF">WS90_24675</name>
</gene>
<organism evidence="2 3">
    <name type="scientific">Burkholderia cepacia</name>
    <name type="common">Pseudomonas cepacia</name>
    <dbReference type="NCBI Taxonomy" id="292"/>
    <lineage>
        <taxon>Bacteria</taxon>
        <taxon>Pseudomonadati</taxon>
        <taxon>Pseudomonadota</taxon>
        <taxon>Betaproteobacteria</taxon>
        <taxon>Burkholderiales</taxon>
        <taxon>Burkholderiaceae</taxon>
        <taxon>Burkholderia</taxon>
        <taxon>Burkholderia cepacia complex</taxon>
    </lineage>
</organism>
<feature type="chain" id="PRO_5007160071" evidence="1">
    <location>
        <begin position="25"/>
        <end position="79"/>
    </location>
</feature>
<keyword evidence="1" id="KW-0732">Signal</keyword>
<evidence type="ECO:0000313" key="2">
    <source>
        <dbReference type="EMBL" id="KVK76396.1"/>
    </source>
</evidence>
<dbReference type="RefSeq" id="WP_059731709.1">
    <property type="nucleotide sequence ID" value="NZ_LOYH01000086.1"/>
</dbReference>
<accession>A0A118KEX1</accession>
<name>A0A118KEX1_BURCE</name>
<proteinExistence type="predicted"/>
<evidence type="ECO:0000256" key="1">
    <source>
        <dbReference type="SAM" id="SignalP"/>
    </source>
</evidence>
<reference evidence="2 3" key="1">
    <citation type="submission" date="2015-11" db="EMBL/GenBank/DDBJ databases">
        <title>Expanding the genomic diversity of Burkholderia species for the development of highly accurate diagnostics.</title>
        <authorList>
            <person name="Sahl J."/>
            <person name="Keim P."/>
            <person name="Wagner D."/>
        </authorList>
    </citation>
    <scope>NUCLEOTIDE SEQUENCE [LARGE SCALE GENOMIC DNA]</scope>
    <source>
        <strain evidence="2 3">MSMB1302</strain>
    </source>
</reference>
<evidence type="ECO:0000313" key="3">
    <source>
        <dbReference type="Proteomes" id="UP000069001"/>
    </source>
</evidence>
<dbReference type="Proteomes" id="UP000069001">
    <property type="component" value="Unassembled WGS sequence"/>
</dbReference>
<dbReference type="EMBL" id="LOYH01000086">
    <property type="protein sequence ID" value="KVK76396.1"/>
    <property type="molecule type" value="Genomic_DNA"/>
</dbReference>
<feature type="signal peptide" evidence="1">
    <location>
        <begin position="1"/>
        <end position="24"/>
    </location>
</feature>